<reference evidence="4 5" key="1">
    <citation type="submission" date="2024-09" db="EMBL/GenBank/DDBJ databases">
        <authorList>
            <person name="Sun Q."/>
            <person name="Mori K."/>
        </authorList>
    </citation>
    <scope>NUCLEOTIDE SEQUENCE [LARGE SCALE GENOMIC DNA]</scope>
    <source>
        <strain evidence="4 5">CECT 8365</strain>
    </source>
</reference>
<evidence type="ECO:0000259" key="3">
    <source>
        <dbReference type="Pfam" id="PF18962"/>
    </source>
</evidence>
<feature type="signal peptide" evidence="2">
    <location>
        <begin position="1"/>
        <end position="20"/>
    </location>
</feature>
<evidence type="ECO:0000313" key="5">
    <source>
        <dbReference type="Proteomes" id="UP001589562"/>
    </source>
</evidence>
<dbReference type="Pfam" id="PF13385">
    <property type="entry name" value="Laminin_G_3"/>
    <property type="match status" value="1"/>
</dbReference>
<dbReference type="RefSeq" id="WP_278009388.1">
    <property type="nucleotide sequence ID" value="NZ_CP121112.1"/>
</dbReference>
<accession>A0ABV5H763</accession>
<dbReference type="InterPro" id="IPR013320">
    <property type="entry name" value="ConA-like_dom_sf"/>
</dbReference>
<name>A0ABV5H763_9FLAO</name>
<protein>
    <submittedName>
        <fullName evidence="4">LamG-like jellyroll fold domain-containing protein</fullName>
    </submittedName>
</protein>
<feature type="domain" description="Secretion system C-terminal sorting" evidence="3">
    <location>
        <begin position="262"/>
        <end position="325"/>
    </location>
</feature>
<keyword evidence="1 2" id="KW-0732">Signal</keyword>
<evidence type="ECO:0000256" key="1">
    <source>
        <dbReference type="ARBA" id="ARBA00022729"/>
    </source>
</evidence>
<dbReference type="InterPro" id="IPR026444">
    <property type="entry name" value="Secre_tail"/>
</dbReference>
<dbReference type="Pfam" id="PF18962">
    <property type="entry name" value="Por_Secre_tail"/>
    <property type="match status" value="1"/>
</dbReference>
<feature type="chain" id="PRO_5046240319" evidence="2">
    <location>
        <begin position="21"/>
        <end position="328"/>
    </location>
</feature>
<keyword evidence="5" id="KW-1185">Reference proteome</keyword>
<evidence type="ECO:0000256" key="2">
    <source>
        <dbReference type="SAM" id="SignalP"/>
    </source>
</evidence>
<sequence length="328" mass="35397">MKQNYILASLLMLLSTALNAQSTNALNFDGVNDVVAINNVTTSSFTLEANIKLLNNSPTGSVAYQGAGIMDSDVGGYANDFAFSVLNNKLSFWDGSLNQTVNGNINLFDGNWHHVALVRDANVGAALYVDGVLDNQSNSPSSTILNANPKIYIGAAFIDNRYLNVDIAEVRIWSTARTATEINSNKSTRLTLPQTDLISYYKFNQGIANGSNTSETSLIDELGSNNGTLYNFTLTGTSSNWIGSTLTLSTDKFNGTNNSLQLYPNPSSDFIQVSELTQTGSYKIYTVSGTEVKTGTVDSSTKINIQSLTNGAYFLKLNSGNTLKFIKK</sequence>
<gene>
    <name evidence="4" type="ORF">ACFFVK_04000</name>
</gene>
<dbReference type="NCBIfam" id="TIGR04183">
    <property type="entry name" value="Por_Secre_tail"/>
    <property type="match status" value="1"/>
</dbReference>
<dbReference type="EMBL" id="JBHMFE010000008">
    <property type="protein sequence ID" value="MFB9107730.1"/>
    <property type="molecule type" value="Genomic_DNA"/>
</dbReference>
<proteinExistence type="predicted"/>
<dbReference type="Proteomes" id="UP001589562">
    <property type="component" value="Unassembled WGS sequence"/>
</dbReference>
<comment type="caution">
    <text evidence="4">The sequence shown here is derived from an EMBL/GenBank/DDBJ whole genome shotgun (WGS) entry which is preliminary data.</text>
</comment>
<dbReference type="SUPFAM" id="SSF49899">
    <property type="entry name" value="Concanavalin A-like lectins/glucanases"/>
    <property type="match status" value="1"/>
</dbReference>
<evidence type="ECO:0000313" key="4">
    <source>
        <dbReference type="EMBL" id="MFB9107730.1"/>
    </source>
</evidence>
<dbReference type="Gene3D" id="2.60.120.200">
    <property type="match status" value="1"/>
</dbReference>
<organism evidence="4 5">
    <name type="scientific">Flavobacterium gyeonganense</name>
    <dbReference type="NCBI Taxonomy" id="1310418"/>
    <lineage>
        <taxon>Bacteria</taxon>
        <taxon>Pseudomonadati</taxon>
        <taxon>Bacteroidota</taxon>
        <taxon>Flavobacteriia</taxon>
        <taxon>Flavobacteriales</taxon>
        <taxon>Flavobacteriaceae</taxon>
        <taxon>Flavobacterium</taxon>
    </lineage>
</organism>